<keyword evidence="3" id="KW-1185">Reference proteome</keyword>
<reference evidence="1 3" key="1">
    <citation type="submission" date="2019-05" db="EMBL/GenBank/DDBJ databases">
        <title>Emergence of the Ug99 lineage of the wheat stem rust pathogen through somatic hybridization.</title>
        <authorList>
            <person name="Li F."/>
            <person name="Upadhyaya N.M."/>
            <person name="Sperschneider J."/>
            <person name="Matny O."/>
            <person name="Nguyen-Phuc H."/>
            <person name="Mago R."/>
            <person name="Raley C."/>
            <person name="Miller M.E."/>
            <person name="Silverstein K.A.T."/>
            <person name="Henningsen E."/>
            <person name="Hirsch C.D."/>
            <person name="Visser B."/>
            <person name="Pretorius Z.A."/>
            <person name="Steffenson B.J."/>
            <person name="Schwessinger B."/>
            <person name="Dodds P.N."/>
            <person name="Figueroa M."/>
        </authorList>
    </citation>
    <scope>NUCLEOTIDE SEQUENCE [LARGE SCALE GENOMIC DNA]</scope>
    <source>
        <strain evidence="1">21-0</strain>
    </source>
</reference>
<name>A0A5B0M1M7_PUCGR</name>
<proteinExistence type="predicted"/>
<sequence>MPDSRKSQSKSGIYKSKWLSSESLDDNPSLCLPADHRCKLQSISCDPIVDRSPPSCRPILAGLPWNCSIHTGRRSLHPKAQRACALRPSPTTWPYNLINTSRRANTVITNGRSHPLPSCRLVDYPGVIHRSAFKINDAHPLLGSSACTRLTNGTTWHQTRF</sequence>
<protein>
    <submittedName>
        <fullName evidence="1">Uncharacterized protein</fullName>
    </submittedName>
</protein>
<comment type="caution">
    <text evidence="1">The sequence shown here is derived from an EMBL/GenBank/DDBJ whole genome shotgun (WGS) entry which is preliminary data.</text>
</comment>
<dbReference type="AlphaFoldDB" id="A0A5B0M1M7"/>
<organism evidence="1 3">
    <name type="scientific">Puccinia graminis f. sp. tritici</name>
    <dbReference type="NCBI Taxonomy" id="56615"/>
    <lineage>
        <taxon>Eukaryota</taxon>
        <taxon>Fungi</taxon>
        <taxon>Dikarya</taxon>
        <taxon>Basidiomycota</taxon>
        <taxon>Pucciniomycotina</taxon>
        <taxon>Pucciniomycetes</taxon>
        <taxon>Pucciniales</taxon>
        <taxon>Pucciniaceae</taxon>
        <taxon>Puccinia</taxon>
    </lineage>
</organism>
<dbReference type="EMBL" id="VSWC01000041">
    <property type="protein sequence ID" value="KAA1104847.1"/>
    <property type="molecule type" value="Genomic_DNA"/>
</dbReference>
<evidence type="ECO:0000313" key="1">
    <source>
        <dbReference type="EMBL" id="KAA1069858.1"/>
    </source>
</evidence>
<evidence type="ECO:0000313" key="3">
    <source>
        <dbReference type="Proteomes" id="UP000324748"/>
    </source>
</evidence>
<dbReference type="Proteomes" id="UP000324748">
    <property type="component" value="Unassembled WGS sequence"/>
</dbReference>
<evidence type="ECO:0000313" key="2">
    <source>
        <dbReference type="EMBL" id="KAA1104847.1"/>
    </source>
</evidence>
<gene>
    <name evidence="2" type="ORF">PGT21_032860</name>
    <name evidence="1" type="ORF">PGT21_034515</name>
</gene>
<dbReference type="EMBL" id="VSWC01000183">
    <property type="protein sequence ID" value="KAA1069858.1"/>
    <property type="molecule type" value="Genomic_DNA"/>
</dbReference>
<accession>A0A5B0M1M7</accession>